<reference evidence="8 9" key="1">
    <citation type="journal article" date="2023" name="Microbiol. Spectr.">
        <title>Symbiosis of Carpenter Bees with Uncharacterized Lactic Acid Bacteria Showing NAD Auxotrophy.</title>
        <authorList>
            <person name="Kawasaki S."/>
            <person name="Ozawa K."/>
            <person name="Mori T."/>
            <person name="Yamamoto A."/>
            <person name="Ito M."/>
            <person name="Ohkuma M."/>
            <person name="Sakamoto M."/>
            <person name="Matsutani M."/>
        </authorList>
    </citation>
    <scope>NUCLEOTIDE SEQUENCE [LARGE SCALE GENOMIC DNA]</scope>
    <source>
        <strain evidence="8 9">KimC2</strain>
    </source>
</reference>
<comment type="catalytic activity">
    <reaction evidence="1 6">
        <text>Cleavage of hydrophobic, N-terminal signal or leader sequences from secreted and periplasmic proteins.</text>
        <dbReference type="EC" id="3.4.21.89"/>
    </reaction>
</comment>
<evidence type="ECO:0000313" key="9">
    <source>
        <dbReference type="Proteomes" id="UP001321804"/>
    </source>
</evidence>
<dbReference type="PROSITE" id="PS00760">
    <property type="entry name" value="SPASE_I_2"/>
    <property type="match status" value="1"/>
</dbReference>
<evidence type="ECO:0000313" key="8">
    <source>
        <dbReference type="EMBL" id="BDR57310.1"/>
    </source>
</evidence>
<accession>A0AAU9D7A9</accession>
<dbReference type="NCBIfam" id="TIGR02227">
    <property type="entry name" value="sigpep_I_bact"/>
    <property type="match status" value="1"/>
</dbReference>
<dbReference type="InterPro" id="IPR019533">
    <property type="entry name" value="Peptidase_S26"/>
</dbReference>
<proteinExistence type="inferred from homology"/>
<dbReference type="Proteomes" id="UP001321804">
    <property type="component" value="Chromosome"/>
</dbReference>
<protein>
    <recommendedName>
        <fullName evidence="4 6">Signal peptidase I</fullName>
        <ecNumber evidence="4 6">3.4.21.89</ecNumber>
    </recommendedName>
</protein>
<evidence type="ECO:0000256" key="3">
    <source>
        <dbReference type="ARBA" id="ARBA00009370"/>
    </source>
</evidence>
<evidence type="ECO:0000256" key="2">
    <source>
        <dbReference type="ARBA" id="ARBA00004401"/>
    </source>
</evidence>
<keyword evidence="5 6" id="KW-0378">Hydrolase</keyword>
<dbReference type="GO" id="GO:0005886">
    <property type="term" value="C:plasma membrane"/>
    <property type="evidence" value="ECO:0007669"/>
    <property type="project" value="UniProtKB-SubCell"/>
</dbReference>
<dbReference type="CDD" id="cd06530">
    <property type="entry name" value="S26_SPase_I"/>
    <property type="match status" value="1"/>
</dbReference>
<dbReference type="GO" id="GO:0006465">
    <property type="term" value="P:signal peptide processing"/>
    <property type="evidence" value="ECO:0007669"/>
    <property type="project" value="InterPro"/>
</dbReference>
<dbReference type="GO" id="GO:0009003">
    <property type="term" value="F:signal peptidase activity"/>
    <property type="evidence" value="ECO:0007669"/>
    <property type="project" value="UniProtKB-EC"/>
</dbReference>
<comment type="similarity">
    <text evidence="3 6">Belongs to the peptidase S26 family.</text>
</comment>
<dbReference type="EC" id="3.4.21.89" evidence="4 6"/>
<dbReference type="EMBL" id="AP026801">
    <property type="protein sequence ID" value="BDR57310.1"/>
    <property type="molecule type" value="Genomic_DNA"/>
</dbReference>
<feature type="domain" description="Peptidase S26" evidence="7">
    <location>
        <begin position="1"/>
        <end position="134"/>
    </location>
</feature>
<gene>
    <name evidence="8" type="ORF">KIMC2_18720</name>
</gene>
<dbReference type="PROSITE" id="PS00761">
    <property type="entry name" value="SPASE_I_3"/>
    <property type="match status" value="1"/>
</dbReference>
<dbReference type="InterPro" id="IPR019757">
    <property type="entry name" value="Pept_S26A_signal_pept_1_Lys-AS"/>
</dbReference>
<dbReference type="InterPro" id="IPR019758">
    <property type="entry name" value="Pept_S26A_signal_pept_1_CS"/>
</dbReference>
<evidence type="ECO:0000256" key="4">
    <source>
        <dbReference type="ARBA" id="ARBA00013208"/>
    </source>
</evidence>
<keyword evidence="9" id="KW-1185">Reference proteome</keyword>
<dbReference type="PANTHER" id="PTHR43390">
    <property type="entry name" value="SIGNAL PEPTIDASE I"/>
    <property type="match status" value="1"/>
</dbReference>
<evidence type="ECO:0000259" key="7">
    <source>
        <dbReference type="Pfam" id="PF10502"/>
    </source>
</evidence>
<evidence type="ECO:0000256" key="1">
    <source>
        <dbReference type="ARBA" id="ARBA00000677"/>
    </source>
</evidence>
<dbReference type="InterPro" id="IPR000223">
    <property type="entry name" value="Pept_S26A_signal_pept_1"/>
</dbReference>
<dbReference type="AlphaFoldDB" id="A0AAU9D7A9"/>
<organism evidence="8 9">
    <name type="scientific">Xylocopilactobacillus apis</name>
    <dbReference type="NCBI Taxonomy" id="2932183"/>
    <lineage>
        <taxon>Bacteria</taxon>
        <taxon>Bacillati</taxon>
        <taxon>Bacillota</taxon>
        <taxon>Bacilli</taxon>
        <taxon>Lactobacillales</taxon>
        <taxon>Lactobacillaceae</taxon>
        <taxon>Xylocopilactobacillus</taxon>
    </lineage>
</organism>
<name>A0AAU9D7A9_9LACO</name>
<dbReference type="SUPFAM" id="SSF51306">
    <property type="entry name" value="LexA/Signal peptidase"/>
    <property type="match status" value="1"/>
</dbReference>
<dbReference type="KEGG" id="xak:KIMC2_18720"/>
<comment type="subcellular location">
    <subcellularLocation>
        <location evidence="2">Cell membrane</location>
        <topology evidence="2">Single-pass type II membrane protein</topology>
    </subcellularLocation>
    <subcellularLocation>
        <location evidence="6">Membrane</location>
        <topology evidence="6">Single-pass type II membrane protein</topology>
    </subcellularLocation>
</comment>
<keyword evidence="6" id="KW-0645">Protease</keyword>
<dbReference type="GO" id="GO:0004252">
    <property type="term" value="F:serine-type endopeptidase activity"/>
    <property type="evidence" value="ECO:0007669"/>
    <property type="project" value="InterPro"/>
</dbReference>
<dbReference type="InterPro" id="IPR036286">
    <property type="entry name" value="LexA/Signal_pep-like_sf"/>
</dbReference>
<dbReference type="Pfam" id="PF10502">
    <property type="entry name" value="Peptidase_S26"/>
    <property type="match status" value="1"/>
</dbReference>
<dbReference type="PRINTS" id="PR00727">
    <property type="entry name" value="LEADERPTASE"/>
</dbReference>
<evidence type="ECO:0000256" key="5">
    <source>
        <dbReference type="ARBA" id="ARBA00022801"/>
    </source>
</evidence>
<evidence type="ECO:0000256" key="6">
    <source>
        <dbReference type="RuleBase" id="RU362042"/>
    </source>
</evidence>
<dbReference type="Gene3D" id="2.10.109.10">
    <property type="entry name" value="Umud Fragment, subunit A"/>
    <property type="match status" value="1"/>
</dbReference>
<sequence length="142" mass="16597">MEPNFTEGDRVLSFRLSKINRGDVIIFKAPNKSNKYYIKRVIGIPGDDISYRKDQLYINGEHQKENYLKDFQSSQQHQSNFTKSFTLKKLLDVDAVPNDKYFVLGDNRSISEDSRTYGFISRSSIVGVVFIRFWPIGHFKIY</sequence>
<dbReference type="PANTHER" id="PTHR43390:SF1">
    <property type="entry name" value="CHLOROPLAST PROCESSING PEPTIDASE"/>
    <property type="match status" value="1"/>
</dbReference>